<gene>
    <name evidence="2" type="ORF">HPP92_003332</name>
</gene>
<dbReference type="OrthoDB" id="10263265at2759"/>
<accession>A0A835VJB1</accession>
<feature type="region of interest" description="Disordered" evidence="1">
    <location>
        <begin position="1"/>
        <end position="32"/>
    </location>
</feature>
<comment type="caution">
    <text evidence="2">The sequence shown here is derived from an EMBL/GenBank/DDBJ whole genome shotgun (WGS) entry which is preliminary data.</text>
</comment>
<evidence type="ECO:0000313" key="2">
    <source>
        <dbReference type="EMBL" id="KAG0498641.1"/>
    </source>
</evidence>
<organism evidence="2 3">
    <name type="scientific">Vanilla planifolia</name>
    <name type="common">Vanilla</name>
    <dbReference type="NCBI Taxonomy" id="51239"/>
    <lineage>
        <taxon>Eukaryota</taxon>
        <taxon>Viridiplantae</taxon>
        <taxon>Streptophyta</taxon>
        <taxon>Embryophyta</taxon>
        <taxon>Tracheophyta</taxon>
        <taxon>Spermatophyta</taxon>
        <taxon>Magnoliopsida</taxon>
        <taxon>Liliopsida</taxon>
        <taxon>Asparagales</taxon>
        <taxon>Orchidaceae</taxon>
        <taxon>Vanilloideae</taxon>
        <taxon>Vanilleae</taxon>
        <taxon>Vanilla</taxon>
    </lineage>
</organism>
<protein>
    <submittedName>
        <fullName evidence="2">Uncharacterized protein</fullName>
    </submittedName>
</protein>
<reference evidence="2 3" key="1">
    <citation type="journal article" date="2020" name="Nat. Food">
        <title>A phased Vanilla planifolia genome enables genetic improvement of flavour and production.</title>
        <authorList>
            <person name="Hasing T."/>
            <person name="Tang H."/>
            <person name="Brym M."/>
            <person name="Khazi F."/>
            <person name="Huang T."/>
            <person name="Chambers A.H."/>
        </authorList>
    </citation>
    <scope>NUCLEOTIDE SEQUENCE [LARGE SCALE GENOMIC DNA]</scope>
    <source>
        <tissue evidence="2">Leaf</tissue>
    </source>
</reference>
<dbReference type="AlphaFoldDB" id="A0A835VJB1"/>
<sequence>MKTKAGGGSASLMAGKGARRGAVESGCRRRELPTTEAARFGAKTAVRVEGLRRLGFRAEKLRRVL</sequence>
<name>A0A835VJB1_VANPL</name>
<proteinExistence type="predicted"/>
<evidence type="ECO:0000256" key="1">
    <source>
        <dbReference type="SAM" id="MobiDB-lite"/>
    </source>
</evidence>
<keyword evidence="3" id="KW-1185">Reference proteome</keyword>
<dbReference type="EMBL" id="JADCNL010000001">
    <property type="protein sequence ID" value="KAG0498641.1"/>
    <property type="molecule type" value="Genomic_DNA"/>
</dbReference>
<evidence type="ECO:0000313" key="3">
    <source>
        <dbReference type="Proteomes" id="UP000636800"/>
    </source>
</evidence>
<dbReference type="Proteomes" id="UP000636800">
    <property type="component" value="Chromosome 1"/>
</dbReference>